<reference evidence="1" key="1">
    <citation type="submission" date="2014-11" db="EMBL/GenBank/DDBJ databases">
        <authorList>
            <person name="Amaro Gonzalez C."/>
        </authorList>
    </citation>
    <scope>NUCLEOTIDE SEQUENCE</scope>
</reference>
<evidence type="ECO:0000313" key="1">
    <source>
        <dbReference type="EMBL" id="JAH96031.1"/>
    </source>
</evidence>
<organism evidence="1">
    <name type="scientific">Anguilla anguilla</name>
    <name type="common">European freshwater eel</name>
    <name type="synonym">Muraena anguilla</name>
    <dbReference type="NCBI Taxonomy" id="7936"/>
    <lineage>
        <taxon>Eukaryota</taxon>
        <taxon>Metazoa</taxon>
        <taxon>Chordata</taxon>
        <taxon>Craniata</taxon>
        <taxon>Vertebrata</taxon>
        <taxon>Euteleostomi</taxon>
        <taxon>Actinopterygii</taxon>
        <taxon>Neopterygii</taxon>
        <taxon>Teleostei</taxon>
        <taxon>Anguilliformes</taxon>
        <taxon>Anguillidae</taxon>
        <taxon>Anguilla</taxon>
    </lineage>
</organism>
<proteinExistence type="predicted"/>
<dbReference type="EMBL" id="GBXM01012546">
    <property type="protein sequence ID" value="JAH96031.1"/>
    <property type="molecule type" value="Transcribed_RNA"/>
</dbReference>
<reference evidence="1" key="2">
    <citation type="journal article" date="2015" name="Fish Shellfish Immunol.">
        <title>Early steps in the European eel (Anguilla anguilla)-Vibrio vulnificus interaction in the gills: Role of the RtxA13 toxin.</title>
        <authorList>
            <person name="Callol A."/>
            <person name="Pajuelo D."/>
            <person name="Ebbesson L."/>
            <person name="Teles M."/>
            <person name="MacKenzie S."/>
            <person name="Amaro C."/>
        </authorList>
    </citation>
    <scope>NUCLEOTIDE SEQUENCE</scope>
</reference>
<dbReference type="AlphaFoldDB" id="A0A0E9X0P3"/>
<protein>
    <submittedName>
        <fullName evidence="1">Uncharacterized protein</fullName>
    </submittedName>
</protein>
<sequence length="49" mass="5859">MENRTHIQVKYRFKNELLGRQNDFSMAFILHFLHVALTHKHKRASSLPP</sequence>
<accession>A0A0E9X0P3</accession>
<name>A0A0E9X0P3_ANGAN</name>